<dbReference type="InterPro" id="IPR001806">
    <property type="entry name" value="Small_GTPase"/>
</dbReference>
<dbReference type="AlphaFoldDB" id="A0AAV2BB07"/>
<gene>
    <name evidence="3" type="ORF">LARSCL_LOCUS18151</name>
</gene>
<organism evidence="3 4">
    <name type="scientific">Larinioides sclopetarius</name>
    <dbReference type="NCBI Taxonomy" id="280406"/>
    <lineage>
        <taxon>Eukaryota</taxon>
        <taxon>Metazoa</taxon>
        <taxon>Ecdysozoa</taxon>
        <taxon>Arthropoda</taxon>
        <taxon>Chelicerata</taxon>
        <taxon>Arachnida</taxon>
        <taxon>Araneae</taxon>
        <taxon>Araneomorphae</taxon>
        <taxon>Entelegynae</taxon>
        <taxon>Araneoidea</taxon>
        <taxon>Araneidae</taxon>
        <taxon>Larinioides</taxon>
    </lineage>
</organism>
<dbReference type="Gene3D" id="3.40.50.300">
    <property type="entry name" value="P-loop containing nucleotide triphosphate hydrolases"/>
    <property type="match status" value="1"/>
</dbReference>
<evidence type="ECO:0000256" key="1">
    <source>
        <dbReference type="ARBA" id="ARBA00022741"/>
    </source>
</evidence>
<dbReference type="PROSITE" id="PS51419">
    <property type="entry name" value="RAB"/>
    <property type="match status" value="1"/>
</dbReference>
<keyword evidence="4" id="KW-1185">Reference proteome</keyword>
<evidence type="ECO:0000256" key="2">
    <source>
        <dbReference type="ARBA" id="ARBA00023134"/>
    </source>
</evidence>
<dbReference type="PANTHER" id="PTHR24072">
    <property type="entry name" value="RHO FAMILY GTPASE"/>
    <property type="match status" value="1"/>
</dbReference>
<keyword evidence="1" id="KW-0547">Nucleotide-binding</keyword>
<evidence type="ECO:0000313" key="4">
    <source>
        <dbReference type="Proteomes" id="UP001497382"/>
    </source>
</evidence>
<dbReference type="SMART" id="SM00174">
    <property type="entry name" value="RHO"/>
    <property type="match status" value="1"/>
</dbReference>
<dbReference type="GO" id="GO:0022412">
    <property type="term" value="P:cellular process involved in reproduction in multicellular organism"/>
    <property type="evidence" value="ECO:0007669"/>
    <property type="project" value="UniProtKB-ARBA"/>
</dbReference>
<dbReference type="EMBL" id="CAXIEN010000325">
    <property type="protein sequence ID" value="CAL1293381.1"/>
    <property type="molecule type" value="Genomic_DNA"/>
</dbReference>
<dbReference type="GO" id="GO:0001667">
    <property type="term" value="P:ameboidal-type cell migration"/>
    <property type="evidence" value="ECO:0007669"/>
    <property type="project" value="UniProtKB-ARBA"/>
</dbReference>
<comment type="caution">
    <text evidence="3">The sequence shown here is derived from an EMBL/GenBank/DDBJ whole genome shotgun (WGS) entry which is preliminary data.</text>
</comment>
<sequence length="179" mass="20323">MEQRKLLLLGDSGCGKTRLIQTVFSKNPPDAVTHTEFVTIYHHKIRNATVLICDVRGNETVAPYRWQCYAGASVVFFCYAIDDPRSFKNLQEIWIPEFMEHCGDDATFFLVGNKGDLKFCPKVLSRLSRLGLHPVLRFQAVRLIKKHRSIKRFYESSVLNAESVDAVFNAAFGCMSKSA</sequence>
<reference evidence="3 4" key="1">
    <citation type="submission" date="2024-04" db="EMBL/GenBank/DDBJ databases">
        <authorList>
            <person name="Rising A."/>
            <person name="Reimegard J."/>
            <person name="Sonavane S."/>
            <person name="Akerstrom W."/>
            <person name="Nylinder S."/>
            <person name="Hedman E."/>
            <person name="Kallberg Y."/>
        </authorList>
    </citation>
    <scope>NUCLEOTIDE SEQUENCE [LARGE SCALE GENOMIC DNA]</scope>
</reference>
<dbReference type="Pfam" id="PF00071">
    <property type="entry name" value="Ras"/>
    <property type="match status" value="1"/>
</dbReference>
<dbReference type="InterPro" id="IPR003578">
    <property type="entry name" value="Small_GTPase_Rho"/>
</dbReference>
<proteinExistence type="predicted"/>
<dbReference type="Proteomes" id="UP001497382">
    <property type="component" value="Unassembled WGS sequence"/>
</dbReference>
<dbReference type="SMART" id="SM00175">
    <property type="entry name" value="RAB"/>
    <property type="match status" value="1"/>
</dbReference>
<name>A0AAV2BB07_9ARAC</name>
<accession>A0AAV2BB07</accession>
<dbReference type="GO" id="GO:0035099">
    <property type="term" value="P:hemocyte migration"/>
    <property type="evidence" value="ECO:0007669"/>
    <property type="project" value="UniProtKB-ARBA"/>
</dbReference>
<protein>
    <submittedName>
        <fullName evidence="3">Uncharacterized protein</fullName>
    </submittedName>
</protein>
<keyword evidence="2" id="KW-0342">GTP-binding</keyword>
<evidence type="ECO:0000313" key="3">
    <source>
        <dbReference type="EMBL" id="CAL1293381.1"/>
    </source>
</evidence>
<dbReference type="GO" id="GO:0005525">
    <property type="term" value="F:GTP binding"/>
    <property type="evidence" value="ECO:0007669"/>
    <property type="project" value="UniProtKB-KW"/>
</dbReference>
<dbReference type="InterPro" id="IPR027417">
    <property type="entry name" value="P-loop_NTPase"/>
</dbReference>
<dbReference type="GO" id="GO:0007264">
    <property type="term" value="P:small GTPase-mediated signal transduction"/>
    <property type="evidence" value="ECO:0007669"/>
    <property type="project" value="InterPro"/>
</dbReference>
<dbReference type="GO" id="GO:0003006">
    <property type="term" value="P:developmental process involved in reproduction"/>
    <property type="evidence" value="ECO:0007669"/>
    <property type="project" value="UniProtKB-ARBA"/>
</dbReference>
<dbReference type="GO" id="GO:0035006">
    <property type="term" value="P:melanization defense response"/>
    <property type="evidence" value="ECO:0007669"/>
    <property type="project" value="UniProtKB-ARBA"/>
</dbReference>
<dbReference type="GO" id="GO:0003924">
    <property type="term" value="F:GTPase activity"/>
    <property type="evidence" value="ECO:0007669"/>
    <property type="project" value="InterPro"/>
</dbReference>
<dbReference type="PRINTS" id="PR00449">
    <property type="entry name" value="RASTRNSFRMNG"/>
</dbReference>
<dbReference type="SMART" id="SM00173">
    <property type="entry name" value="RAS"/>
    <property type="match status" value="1"/>
</dbReference>
<dbReference type="SUPFAM" id="SSF52540">
    <property type="entry name" value="P-loop containing nucleoside triphosphate hydrolases"/>
    <property type="match status" value="1"/>
</dbReference>